<reference evidence="1 2" key="1">
    <citation type="submission" date="2018-06" db="EMBL/GenBank/DDBJ databases">
        <title>Genomic Encyclopedia of Archaeal and Bacterial Type Strains, Phase II (KMG-II): from individual species to whole genera.</title>
        <authorList>
            <person name="Goeker M."/>
        </authorList>
    </citation>
    <scope>NUCLEOTIDE SEQUENCE [LARGE SCALE GENOMIC DNA]</scope>
    <source>
        <strain evidence="1 2">DSM 21851</strain>
    </source>
</reference>
<name>A0A327WNL6_LARAB</name>
<dbReference type="OrthoDB" id="1551154at2"/>
<dbReference type="RefSeq" id="WP_111631655.1">
    <property type="nucleotide sequence ID" value="NZ_QLMC01000023.1"/>
</dbReference>
<gene>
    <name evidence="1" type="ORF">LX87_05679</name>
</gene>
<dbReference type="Proteomes" id="UP000248790">
    <property type="component" value="Unassembled WGS sequence"/>
</dbReference>
<dbReference type="AlphaFoldDB" id="A0A327WNL6"/>
<keyword evidence="2" id="KW-1185">Reference proteome</keyword>
<protein>
    <submittedName>
        <fullName evidence="1">Uncharacterized protein</fullName>
    </submittedName>
</protein>
<evidence type="ECO:0000313" key="1">
    <source>
        <dbReference type="EMBL" id="RAJ89780.1"/>
    </source>
</evidence>
<dbReference type="CDD" id="cd20698">
    <property type="entry name" value="CdiI_Kp-like"/>
    <property type="match status" value="1"/>
</dbReference>
<proteinExistence type="predicted"/>
<accession>A0A327WNL6</accession>
<evidence type="ECO:0000313" key="2">
    <source>
        <dbReference type="Proteomes" id="UP000248790"/>
    </source>
</evidence>
<sequence length="119" mass="13677">MATRVFPDDYELMSFFEVEPEVLDPEMPWFYNTVTFQKQYADELLYCTFSPAYGDIDLTLVRGQKAKITLNLHNIDSIEVLKGPNGEHLKATFHPDTSLNDFLLTLKPEVSIIWGTSLE</sequence>
<comment type="caution">
    <text evidence="1">The sequence shown here is derived from an EMBL/GenBank/DDBJ whole genome shotgun (WGS) entry which is preliminary data.</text>
</comment>
<dbReference type="EMBL" id="QLMC01000023">
    <property type="protein sequence ID" value="RAJ89780.1"/>
    <property type="molecule type" value="Genomic_DNA"/>
</dbReference>
<organism evidence="1 2">
    <name type="scientific">Larkinella arboricola</name>
    <dbReference type="NCBI Taxonomy" id="643671"/>
    <lineage>
        <taxon>Bacteria</taxon>
        <taxon>Pseudomonadati</taxon>
        <taxon>Bacteroidota</taxon>
        <taxon>Cytophagia</taxon>
        <taxon>Cytophagales</taxon>
        <taxon>Spirosomataceae</taxon>
        <taxon>Larkinella</taxon>
    </lineage>
</organism>